<dbReference type="Proteomes" id="UP000032304">
    <property type="component" value="Chromosome 11"/>
</dbReference>
<dbReference type="EMBL" id="CM001750">
    <property type="protein sequence ID" value="KJB70382.1"/>
    <property type="molecule type" value="Genomic_DNA"/>
</dbReference>
<dbReference type="InterPro" id="IPR033389">
    <property type="entry name" value="AUX/IAA_dom"/>
</dbReference>
<evidence type="ECO:0000256" key="8">
    <source>
        <dbReference type="ARBA" id="ARBA00025283"/>
    </source>
</evidence>
<dbReference type="AlphaFoldDB" id="A0A0D2RI71"/>
<evidence type="ECO:0000259" key="11">
    <source>
        <dbReference type="PROSITE" id="PS51745"/>
    </source>
</evidence>
<evidence type="ECO:0000256" key="7">
    <source>
        <dbReference type="ARBA" id="ARBA00023294"/>
    </source>
</evidence>
<feature type="compositionally biased region" description="Basic and acidic residues" evidence="10">
    <location>
        <begin position="20"/>
        <end position="45"/>
    </location>
</feature>
<dbReference type="Pfam" id="PF02309">
    <property type="entry name" value="AUX_IAA"/>
    <property type="match status" value="1"/>
</dbReference>
<dbReference type="Gramene" id="KJB70382">
    <property type="protein sequence ID" value="KJB70382"/>
    <property type="gene ID" value="B456_011G070800"/>
</dbReference>
<dbReference type="Gramene" id="KJB70381">
    <property type="protein sequence ID" value="KJB70381"/>
    <property type="gene ID" value="B456_011G070800"/>
</dbReference>
<dbReference type="OMA" id="AGDIPWK"/>
<keyword evidence="4 9" id="KW-0805">Transcription regulation</keyword>
<dbReference type="GO" id="GO:0006355">
    <property type="term" value="P:regulation of DNA-templated transcription"/>
    <property type="evidence" value="ECO:0007669"/>
    <property type="project" value="InterPro"/>
</dbReference>
<organism evidence="12 13">
    <name type="scientific">Gossypium raimondii</name>
    <name type="common">Peruvian cotton</name>
    <name type="synonym">Gossypium klotzschianum subsp. raimondii</name>
    <dbReference type="NCBI Taxonomy" id="29730"/>
    <lineage>
        <taxon>Eukaryota</taxon>
        <taxon>Viridiplantae</taxon>
        <taxon>Streptophyta</taxon>
        <taxon>Embryophyta</taxon>
        <taxon>Tracheophyta</taxon>
        <taxon>Spermatophyta</taxon>
        <taxon>Magnoliopsida</taxon>
        <taxon>eudicotyledons</taxon>
        <taxon>Gunneridae</taxon>
        <taxon>Pentapetalae</taxon>
        <taxon>rosids</taxon>
        <taxon>malvids</taxon>
        <taxon>Malvales</taxon>
        <taxon>Malvaceae</taxon>
        <taxon>Malvoideae</taxon>
        <taxon>Gossypium</taxon>
    </lineage>
</organism>
<dbReference type="eggNOG" id="ENOG502QPYY">
    <property type="taxonomic scope" value="Eukaryota"/>
</dbReference>
<sequence>MESGCSKNVESCPKLLDLIPQEREWHLKREEERRDGSSEEKKLELRLGPPGENNWSNKNNTERDESLLSLGYFSSMKSNGKQTHKFPCPEDHSVGSVLSTPWAKSHHQQQTMPPFLQFPSTTAPPQTLPVIAKESSQPCCNKAVDLQEAERKAFKPPANTAVHLNGSQKRTAPGPVVGWPPIRSIRKNLANSSSSKLASESPTHKAANEKPAAEPNGKGLFVKINMDGVPIGRKVDLKAYDSYEKLSTAVDELFRGLLAAQRDSSAGGIVNKQEEEKAITGVLDGSGEYTLVYEDNEGDSMLVGDVPWHMFVSTVKRLRALKSSELSALSLGSNKQGKLQA</sequence>
<evidence type="ECO:0000256" key="2">
    <source>
        <dbReference type="ARBA" id="ARBA00006728"/>
    </source>
</evidence>
<dbReference type="GO" id="GO:0005634">
    <property type="term" value="C:nucleus"/>
    <property type="evidence" value="ECO:0007669"/>
    <property type="project" value="UniProtKB-SubCell"/>
</dbReference>
<name>A0A0D2RI71_GOSRA</name>
<dbReference type="PROSITE" id="PS51745">
    <property type="entry name" value="PB1"/>
    <property type="match status" value="1"/>
</dbReference>
<keyword evidence="13" id="KW-1185">Reference proteome</keyword>
<dbReference type="PANTHER" id="PTHR31734:SF2">
    <property type="entry name" value="AUXIN-RESPONSIVE PROTEIN IAA26"/>
    <property type="match status" value="1"/>
</dbReference>
<evidence type="ECO:0000313" key="13">
    <source>
        <dbReference type="Proteomes" id="UP000032304"/>
    </source>
</evidence>
<keyword evidence="6 9" id="KW-0539">Nucleus</keyword>
<feature type="region of interest" description="Disordered" evidence="10">
    <location>
        <begin position="157"/>
        <end position="218"/>
    </location>
</feature>
<dbReference type="GO" id="GO:0009734">
    <property type="term" value="P:auxin-activated signaling pathway"/>
    <property type="evidence" value="ECO:0007669"/>
    <property type="project" value="UniProtKB-UniRule"/>
</dbReference>
<dbReference type="Gene3D" id="3.10.20.90">
    <property type="entry name" value="Phosphatidylinositol 3-kinase Catalytic Subunit, Chain A, domain 1"/>
    <property type="match status" value="1"/>
</dbReference>
<feature type="region of interest" description="Disordered" evidence="10">
    <location>
        <begin position="20"/>
        <end position="62"/>
    </location>
</feature>
<evidence type="ECO:0000256" key="5">
    <source>
        <dbReference type="ARBA" id="ARBA00023163"/>
    </source>
</evidence>
<keyword evidence="7 9" id="KW-0927">Auxin signaling pathway</keyword>
<dbReference type="STRING" id="29730.A0A0D2RI71"/>
<evidence type="ECO:0000313" key="12">
    <source>
        <dbReference type="EMBL" id="KJB70382.1"/>
    </source>
</evidence>
<evidence type="ECO:0000256" key="3">
    <source>
        <dbReference type="ARBA" id="ARBA00022491"/>
    </source>
</evidence>
<proteinExistence type="inferred from homology"/>
<reference evidence="12 13" key="1">
    <citation type="journal article" date="2012" name="Nature">
        <title>Repeated polyploidization of Gossypium genomes and the evolution of spinnable cotton fibres.</title>
        <authorList>
            <person name="Paterson A.H."/>
            <person name="Wendel J.F."/>
            <person name="Gundlach H."/>
            <person name="Guo H."/>
            <person name="Jenkins J."/>
            <person name="Jin D."/>
            <person name="Llewellyn D."/>
            <person name="Showmaker K.C."/>
            <person name="Shu S."/>
            <person name="Udall J."/>
            <person name="Yoo M.J."/>
            <person name="Byers R."/>
            <person name="Chen W."/>
            <person name="Doron-Faigenboim A."/>
            <person name="Duke M.V."/>
            <person name="Gong L."/>
            <person name="Grimwood J."/>
            <person name="Grover C."/>
            <person name="Grupp K."/>
            <person name="Hu G."/>
            <person name="Lee T.H."/>
            <person name="Li J."/>
            <person name="Lin L."/>
            <person name="Liu T."/>
            <person name="Marler B.S."/>
            <person name="Page J.T."/>
            <person name="Roberts A.W."/>
            <person name="Romanel E."/>
            <person name="Sanders W.S."/>
            <person name="Szadkowski E."/>
            <person name="Tan X."/>
            <person name="Tang H."/>
            <person name="Xu C."/>
            <person name="Wang J."/>
            <person name="Wang Z."/>
            <person name="Zhang D."/>
            <person name="Zhang L."/>
            <person name="Ashrafi H."/>
            <person name="Bedon F."/>
            <person name="Bowers J.E."/>
            <person name="Brubaker C.L."/>
            <person name="Chee P.W."/>
            <person name="Das S."/>
            <person name="Gingle A.R."/>
            <person name="Haigler C.H."/>
            <person name="Harker D."/>
            <person name="Hoffmann L.V."/>
            <person name="Hovav R."/>
            <person name="Jones D.C."/>
            <person name="Lemke C."/>
            <person name="Mansoor S."/>
            <person name="ur Rahman M."/>
            <person name="Rainville L.N."/>
            <person name="Rambani A."/>
            <person name="Reddy U.K."/>
            <person name="Rong J.K."/>
            <person name="Saranga Y."/>
            <person name="Scheffler B.E."/>
            <person name="Scheffler J.A."/>
            <person name="Stelly D.M."/>
            <person name="Triplett B.A."/>
            <person name="Van Deynze A."/>
            <person name="Vaslin M.F."/>
            <person name="Waghmare V.N."/>
            <person name="Walford S.A."/>
            <person name="Wright R.J."/>
            <person name="Zaki E.A."/>
            <person name="Zhang T."/>
            <person name="Dennis E.S."/>
            <person name="Mayer K.F."/>
            <person name="Peterson D.G."/>
            <person name="Rokhsar D.S."/>
            <person name="Wang X."/>
            <person name="Schmutz J."/>
        </authorList>
    </citation>
    <scope>NUCLEOTIDE SEQUENCE [LARGE SCALE GENOMIC DNA]</scope>
</reference>
<protein>
    <recommendedName>
        <fullName evidence="9">Auxin-responsive protein</fullName>
    </recommendedName>
</protein>
<comment type="subcellular location">
    <subcellularLocation>
        <location evidence="1 9">Nucleus</location>
    </subcellularLocation>
</comment>
<feature type="domain" description="PB1" evidence="11">
    <location>
        <begin position="219"/>
        <end position="328"/>
    </location>
</feature>
<dbReference type="EMBL" id="CM001750">
    <property type="protein sequence ID" value="KJB70381.1"/>
    <property type="molecule type" value="Genomic_DNA"/>
</dbReference>
<dbReference type="FunFam" id="3.10.20.90:FF:000225">
    <property type="entry name" value="Auxin-responsive protein"/>
    <property type="match status" value="1"/>
</dbReference>
<dbReference type="OrthoDB" id="615826at2759"/>
<comment type="similarity">
    <text evidence="2 9">Belongs to the Aux/IAA family.</text>
</comment>
<evidence type="ECO:0000256" key="4">
    <source>
        <dbReference type="ARBA" id="ARBA00023015"/>
    </source>
</evidence>
<evidence type="ECO:0000256" key="9">
    <source>
        <dbReference type="RuleBase" id="RU004549"/>
    </source>
</evidence>
<feature type="compositionally biased region" description="Basic and acidic residues" evidence="10">
    <location>
        <begin position="202"/>
        <end position="212"/>
    </location>
</feature>
<dbReference type="InterPro" id="IPR053793">
    <property type="entry name" value="PB1-like"/>
</dbReference>
<evidence type="ECO:0000256" key="10">
    <source>
        <dbReference type="SAM" id="MobiDB-lite"/>
    </source>
</evidence>
<accession>A0A0D2RI71</accession>
<evidence type="ECO:0000256" key="1">
    <source>
        <dbReference type="ARBA" id="ARBA00004123"/>
    </source>
</evidence>
<comment type="subunit">
    <text evidence="9">Homodimers and heterodimers.</text>
</comment>
<dbReference type="KEGG" id="gra:105777333"/>
<keyword evidence="5 9" id="KW-0804">Transcription</keyword>
<gene>
    <name evidence="12" type="ORF">B456_011G070800</name>
</gene>
<dbReference type="SUPFAM" id="SSF54277">
    <property type="entry name" value="CAD &amp; PB1 domains"/>
    <property type="match status" value="1"/>
</dbReference>
<evidence type="ECO:0000256" key="6">
    <source>
        <dbReference type="ARBA" id="ARBA00023242"/>
    </source>
</evidence>
<dbReference type="PANTHER" id="PTHR31734">
    <property type="entry name" value="AUXIN-RESPONSIVE PROTEIN IAA17"/>
    <property type="match status" value="1"/>
</dbReference>
<dbReference type="InterPro" id="IPR003311">
    <property type="entry name" value="AUX_IAA"/>
</dbReference>
<comment type="function">
    <text evidence="8">Aux/IAA proteins are short-lived transcriptional factors that function as repressors of early auxin response genes at low auxin concentrations. Repression is thought to result from the interaction with auxin response factors (ARFs), proteins that bind to the auxin-responsive promoter element (AuxRE). Formation of heterodimers with ARF proteins may alter their ability to modulate early auxin response genes expression.</text>
</comment>
<feature type="compositionally biased region" description="Low complexity" evidence="10">
    <location>
        <begin position="187"/>
        <end position="199"/>
    </location>
</feature>
<keyword evidence="3 9" id="KW-0678">Repressor</keyword>